<accession>A0A059V8S2</accession>
<sequence length="1032" mass="111889">MLFQAAVDRVPGTVVPAVSSYTRDIWPLVERVFEHARVSASADGFHADFHAAGAASMNQTRRRAVFDRLTNPDGSGTTPDGGPDGNMPTLAGTVRVTPVQYTHMHRWAYGTEGADWTDDWPGAPPPLPPDIDPTQPEELTRAALQVCVGAAMFPGIEASWLLRDDYAFAEPFRLDTAGLGAGDITKQMAVPWQADFSACSGSWWPAARPGRVYPEGGGGSVGWTRDIAESGLDMVEHWYKLGFITEQGPSLVETERQVVCRTLNLVTDRSHFSQDEVAAVLATGTPAVFKDSVYVIAEGFTPAELSVTTATPTQAQLEVFSPAITIRRADDTPVPSMTARPHALLLQDDSLPATLRQRFTFVYQIEFTNANDFVDGGGPLESQVVNLNATKSAGAAGTFVAFGFMHLTNQPNPYMLDGPTHWLSTDVRVFQIPEGETRFGLTIGGTGAAATSFIQDVLSDFNALDSAGHPFDAISSDQQDSRLELSRSVNGQRVFNFAIARVRYIGNLLSADNVRVFFRLFTTAATGLNFSETTSYRRSDVDGPVALLGLQGGRIVTIPCYGDARIDTTADALGVQTDTTNVRTLAPAGPNERHGYFGCWLDLNQTTARFPLDPTPPDGPWTTNLLSIQELIRGMHQCLVAEAHFQPDPIAPGASPASNDNLSQRNLAISESDNPGSAATHTVQHTFEIKASYRSPRTDAIAFSLRQVATVSDDVNTVRERSNAALVAQHQIRLPAGPDELMIRWNNLPRDSEMTLYMPDVDVDEVLRYAGQNYQVPRLERVDPHTLKCLPGDVTYVPLPMGRTRNIAALLTIALPDGVRQKQVFSPTVHQLSGRPRVVIGAFELTIPIANRAALGAAEVRKLSVLRHIARAIPSDDQWRGVFDRYVGQIRDRVRGFGDDPDVIEPSPDGDGVDPETRRGTRLQWLYSLLLTAAVIVFGFDSTFATVAGGLTLLAAVAAVPVWRSRTHVSRCLWLIATIAGIGLGAAVVALLSIVGPAPRAPTVLTIAALVLGMLLTLGVRWRCFRPFNTAT</sequence>
<reference evidence="4" key="1">
    <citation type="submission" date="2014-03" db="EMBL/GenBank/DDBJ databases">
        <title>CTD 241 fosmid library clone Pool3 contig00022.</title>
        <authorList>
            <person name="Pierechod M."/>
            <person name="Altermark B."/>
            <person name="Willassen N.P."/>
        </authorList>
    </citation>
    <scope>NUCLEOTIDE SEQUENCE</scope>
</reference>
<dbReference type="InterPro" id="IPR041173">
    <property type="entry name" value="LodA_C"/>
</dbReference>
<evidence type="ECO:0000256" key="1">
    <source>
        <dbReference type="SAM" id="MobiDB-lite"/>
    </source>
</evidence>
<dbReference type="AlphaFoldDB" id="A0A059V8S2"/>
<keyword evidence="2" id="KW-1133">Transmembrane helix</keyword>
<feature type="compositionally biased region" description="Low complexity" evidence="1">
    <location>
        <begin position="71"/>
        <end position="81"/>
    </location>
</feature>
<feature type="transmembrane region" description="Helical" evidence="2">
    <location>
        <begin position="1001"/>
        <end position="1020"/>
    </location>
</feature>
<evidence type="ECO:0000313" key="4">
    <source>
        <dbReference type="EMBL" id="AHZ89325.1"/>
    </source>
</evidence>
<dbReference type="Pfam" id="PF18417">
    <property type="entry name" value="LodA_C"/>
    <property type="match status" value="1"/>
</dbReference>
<keyword evidence="2" id="KW-0812">Transmembrane</keyword>
<feature type="region of interest" description="Disordered" evidence="1">
    <location>
        <begin position="68"/>
        <end position="87"/>
    </location>
</feature>
<dbReference type="EMBL" id="KJ538549">
    <property type="protein sequence ID" value="AHZ89325.1"/>
    <property type="molecule type" value="Genomic_DNA"/>
</dbReference>
<evidence type="ECO:0000256" key="2">
    <source>
        <dbReference type="SAM" id="Phobius"/>
    </source>
</evidence>
<name>A0A059V8S2_9BACT</name>
<feature type="transmembrane region" description="Helical" evidence="2">
    <location>
        <begin position="927"/>
        <end position="960"/>
    </location>
</feature>
<organism evidence="4">
    <name type="scientific">uncultured bacterium 'pool 3 contig00022'</name>
    <dbReference type="NCBI Taxonomy" id="1497872"/>
    <lineage>
        <taxon>Bacteria</taxon>
        <taxon>environmental samples</taxon>
    </lineage>
</organism>
<protein>
    <recommendedName>
        <fullName evidence="3">L-lysine epsilon oxidase C-terminal domain-containing protein</fullName>
    </recommendedName>
</protein>
<feature type="domain" description="L-lysine epsilon oxidase C-terminal" evidence="3">
    <location>
        <begin position="91"/>
        <end position="208"/>
    </location>
</feature>
<keyword evidence="2" id="KW-0472">Membrane</keyword>
<evidence type="ECO:0000259" key="3">
    <source>
        <dbReference type="Pfam" id="PF18417"/>
    </source>
</evidence>
<feature type="transmembrane region" description="Helical" evidence="2">
    <location>
        <begin position="972"/>
        <end position="995"/>
    </location>
</feature>
<proteinExistence type="predicted"/>